<comment type="caution">
    <text evidence="1">The sequence shown here is derived from an EMBL/GenBank/DDBJ whole genome shotgun (WGS) entry which is preliminary data.</text>
</comment>
<name>A0A545SNT8_9RHOB</name>
<protein>
    <submittedName>
        <fullName evidence="1">Alpha/beta hydrolase</fullName>
    </submittedName>
</protein>
<proteinExistence type="predicted"/>
<dbReference type="GO" id="GO:0016787">
    <property type="term" value="F:hydrolase activity"/>
    <property type="evidence" value="ECO:0007669"/>
    <property type="project" value="UniProtKB-KW"/>
</dbReference>
<reference evidence="1 2" key="1">
    <citation type="submission" date="2019-06" db="EMBL/GenBank/DDBJ databases">
        <title>A novel species of marine bacteria.</title>
        <authorList>
            <person name="Wang Y."/>
        </authorList>
    </citation>
    <scope>NUCLEOTIDE SEQUENCE [LARGE SCALE GENOMIC DNA]</scope>
    <source>
        <strain evidence="1 2">MA1-10</strain>
    </source>
</reference>
<dbReference type="SUPFAM" id="SSF53474">
    <property type="entry name" value="alpha/beta-Hydrolases"/>
    <property type="match status" value="1"/>
</dbReference>
<keyword evidence="1" id="KW-0378">Hydrolase</keyword>
<evidence type="ECO:0000313" key="2">
    <source>
        <dbReference type="Proteomes" id="UP000315816"/>
    </source>
</evidence>
<dbReference type="AlphaFoldDB" id="A0A545SNT8"/>
<dbReference type="Gene3D" id="3.40.50.1820">
    <property type="entry name" value="alpha/beta hydrolase"/>
    <property type="match status" value="1"/>
</dbReference>
<dbReference type="OrthoDB" id="5491135at2"/>
<evidence type="ECO:0000313" key="1">
    <source>
        <dbReference type="EMBL" id="TQV66635.1"/>
    </source>
</evidence>
<gene>
    <name evidence="1" type="ORF">FIL88_12990</name>
</gene>
<sequence>MRMNIVLLPGLDGTGSLLVEIRDLLASHYPVTALSYPTDMATYDELQQWVMRSLPDGNFVLVAESFSGPLAAMIRAKNLPNHLGTVFVATFARSPRRVPSCLTYLLRIVPVRSLFLARLVQPALMGKWSDVEFAKRFAQAMAIIPAKTLSRRLAEVLNVDVTSELRMSSAPMSYLRATHDRLIPAKMSGDFAANGSQLSDVDGPHFLLQANASDAGAQIVAFCGSVERCSNSNASN</sequence>
<organism evidence="1 2">
    <name type="scientific">Aliiroseovarius halocynthiae</name>
    <dbReference type="NCBI Taxonomy" id="985055"/>
    <lineage>
        <taxon>Bacteria</taxon>
        <taxon>Pseudomonadati</taxon>
        <taxon>Pseudomonadota</taxon>
        <taxon>Alphaproteobacteria</taxon>
        <taxon>Rhodobacterales</taxon>
        <taxon>Paracoccaceae</taxon>
        <taxon>Aliiroseovarius</taxon>
    </lineage>
</organism>
<dbReference type="Proteomes" id="UP000315816">
    <property type="component" value="Unassembled WGS sequence"/>
</dbReference>
<dbReference type="InterPro" id="IPR029058">
    <property type="entry name" value="AB_hydrolase_fold"/>
</dbReference>
<keyword evidence="2" id="KW-1185">Reference proteome</keyword>
<dbReference type="EMBL" id="VICH01000009">
    <property type="protein sequence ID" value="TQV66635.1"/>
    <property type="molecule type" value="Genomic_DNA"/>
</dbReference>
<accession>A0A545SNT8</accession>